<dbReference type="EMBL" id="SRKY01000001">
    <property type="protein sequence ID" value="THH39075.1"/>
    <property type="molecule type" value="Genomic_DNA"/>
</dbReference>
<dbReference type="Pfam" id="PF02515">
    <property type="entry name" value="CoA_transf_3"/>
    <property type="match status" value="1"/>
</dbReference>
<dbReference type="Gene3D" id="3.30.1540.10">
    <property type="entry name" value="formyl-coa transferase, domain 3"/>
    <property type="match status" value="1"/>
</dbReference>
<evidence type="ECO:0000313" key="1">
    <source>
        <dbReference type="EMBL" id="THH39075.1"/>
    </source>
</evidence>
<dbReference type="GO" id="GO:0016740">
    <property type="term" value="F:transferase activity"/>
    <property type="evidence" value="ECO:0007669"/>
    <property type="project" value="UniProtKB-KW"/>
</dbReference>
<name>A0A4S4NJJ7_9RHOB</name>
<accession>A0A4S4NJJ7</accession>
<dbReference type="SUPFAM" id="SSF89796">
    <property type="entry name" value="CoA-transferase family III (CaiB/BaiF)"/>
    <property type="match status" value="1"/>
</dbReference>
<dbReference type="InterPro" id="IPR023606">
    <property type="entry name" value="CoA-Trfase_III_dom_1_sf"/>
</dbReference>
<dbReference type="PANTHER" id="PTHR48228:SF5">
    <property type="entry name" value="ALPHA-METHYLACYL-COA RACEMASE"/>
    <property type="match status" value="1"/>
</dbReference>
<dbReference type="InterPro" id="IPR050509">
    <property type="entry name" value="CoA-transferase_III"/>
</dbReference>
<dbReference type="Proteomes" id="UP000306602">
    <property type="component" value="Unassembled WGS sequence"/>
</dbReference>
<dbReference type="Gene3D" id="3.40.50.10540">
    <property type="entry name" value="Crotonobetainyl-coa:carnitine coa-transferase, domain 1"/>
    <property type="match status" value="1"/>
</dbReference>
<dbReference type="PANTHER" id="PTHR48228">
    <property type="entry name" value="SUCCINYL-COA--D-CITRAMALATE COA-TRANSFERASE"/>
    <property type="match status" value="1"/>
</dbReference>
<comment type="caution">
    <text evidence="1">The sequence shown here is derived from an EMBL/GenBank/DDBJ whole genome shotgun (WGS) entry which is preliminary data.</text>
</comment>
<dbReference type="RefSeq" id="WP_136461993.1">
    <property type="nucleotide sequence ID" value="NZ_SRKY01000001.1"/>
</dbReference>
<sequence length="372" mass="39422">MTGPLEGLRVVEMQGLGPAPLAGQLLADLGAEVTLITRKSGKANPADINNRGKRSVALNLKQPDGIAAAKRLISKADVLIEGFRPGVMEKLGLGPDDLADTLVYGRMTGWGQEGPWAQMAGHDINYLGLTGFLHATGRAGDVPTPPLNIAADYGGGTMFLLFGIMAALWERERSGRGQVIDAAMVDGASALMALVHSMRAMGQWQDRREANLLDGGAPFYRTYECADGKFLAVGPLEPQFFAELVTRAGLPEADLAQQHDPKRWPDMHDSYADLFRLKTRDEWAAIFDGTDACATPVLTWDEAPAHPHMAARQTFVAPGGISQAAPAPRFSRTAPAMPAPPAAPGGDTDAVLQEAGYSADDIAAMRAAGALT</sequence>
<dbReference type="OrthoDB" id="7208981at2"/>
<gene>
    <name evidence="1" type="ORF">E4Z66_05825</name>
</gene>
<keyword evidence="2" id="KW-1185">Reference proteome</keyword>
<protein>
    <submittedName>
        <fullName evidence="1">CoA transferase</fullName>
    </submittedName>
</protein>
<evidence type="ECO:0000313" key="2">
    <source>
        <dbReference type="Proteomes" id="UP000306602"/>
    </source>
</evidence>
<keyword evidence="1" id="KW-0808">Transferase</keyword>
<dbReference type="AlphaFoldDB" id="A0A4S4NJJ7"/>
<reference evidence="1 2" key="1">
    <citation type="submission" date="2019-04" db="EMBL/GenBank/DDBJ databases">
        <title>Shimia ponticola sp. nov., isolated from seawater.</title>
        <authorList>
            <person name="Kim Y.-O."/>
            <person name="Yoon J.-H."/>
        </authorList>
    </citation>
    <scope>NUCLEOTIDE SEQUENCE [LARGE SCALE GENOMIC DNA]</scope>
    <source>
        <strain evidence="1 2">MYP11</strain>
    </source>
</reference>
<proteinExistence type="predicted"/>
<organism evidence="1 2">
    <name type="scientific">Aliishimia ponticola</name>
    <dbReference type="NCBI Taxonomy" id="2499833"/>
    <lineage>
        <taxon>Bacteria</taxon>
        <taxon>Pseudomonadati</taxon>
        <taxon>Pseudomonadota</taxon>
        <taxon>Alphaproteobacteria</taxon>
        <taxon>Rhodobacterales</taxon>
        <taxon>Paracoccaceae</taxon>
        <taxon>Aliishimia</taxon>
    </lineage>
</organism>
<dbReference type="InterPro" id="IPR003673">
    <property type="entry name" value="CoA-Trfase_fam_III"/>
</dbReference>
<dbReference type="InterPro" id="IPR044855">
    <property type="entry name" value="CoA-Trfase_III_dom3_sf"/>
</dbReference>